<feature type="domain" description="TonB-dependent receptor plug" evidence="16">
    <location>
        <begin position="58"/>
        <end position="161"/>
    </location>
</feature>
<dbReference type="PROSITE" id="PS52016">
    <property type="entry name" value="TONB_DEPENDENT_REC_3"/>
    <property type="match status" value="1"/>
</dbReference>
<dbReference type="AlphaFoldDB" id="A0A2Z4JU16"/>
<dbReference type="Gene3D" id="2.40.170.20">
    <property type="entry name" value="TonB-dependent receptor, beta-barrel domain"/>
    <property type="match status" value="1"/>
</dbReference>
<evidence type="ECO:0000256" key="7">
    <source>
        <dbReference type="ARBA" id="ARBA00023065"/>
    </source>
</evidence>
<organism evidence="17 18">
    <name type="scientific">Polynucleobacter paneuropaeus</name>
    <dbReference type="NCBI Taxonomy" id="2527775"/>
    <lineage>
        <taxon>Bacteria</taxon>
        <taxon>Pseudomonadati</taxon>
        <taxon>Pseudomonadota</taxon>
        <taxon>Betaproteobacteria</taxon>
        <taxon>Burkholderiales</taxon>
        <taxon>Burkholderiaceae</taxon>
        <taxon>Polynucleobacter</taxon>
    </lineage>
</organism>
<evidence type="ECO:0000259" key="15">
    <source>
        <dbReference type="Pfam" id="PF00593"/>
    </source>
</evidence>
<keyword evidence="4 12" id="KW-1134">Transmembrane beta strand</keyword>
<sequence length="662" mass="71564">MKRNFSNKKIATLFCGLGLLVSPTVFAQNSSTVSVTNSLTPENPIIVTATRTAKSGNDVLADYTYISREEIENSAQSSLPDLLQQQRGVQISSSGGSGNITSVYLRGTSNAQSLVLIDGVKIDSVGGGAIWNSIPLALIDHIEIIYGPQSTFYGSDAMGGVIQIFTKKGGGPTQLEASAGYGSYNTSITSAVLSGSLGKESGTTYSLGISQENSAGFNTVASNNPKNPSMTSYATSYPTTSTGYTRLGASGSLSNTWSQGQEFGVKVFTSKNSWQYPSNNGSPETDIGVNQLAIISAYSKNQITDLWSSFFQVSSSTNSGQSLTSQSNDKLVTPAYDYLWQNDLKLGTDKVQVLLERNMQYANMDNSAYQTGCTYSASGCANINISQLRTTDSIAGAYELKRGDHLATIAVRNDNISSYGSKATYSAAYGYFLTKELRTNINYGTGFRAPAFNDLYYPGYGNPNLKPESNRNVEGGIHYETQQYGVHLTAYQNRIENFIVPINCPDYTCDNPANYSGSYPTNFSLVQIKGASLGVDGRFEKLTLKASADAMSTVDQNTGLDVPNRANWVGNLLADYKIQKFNFGSNITLTGPRWGGVNSDQTANTYSMPSYTLVGIYGSYEIEKNLSTFIRWNNVFNSQYQTSYGYANAGSNVFVGLRYLVK</sequence>
<evidence type="ECO:0000256" key="1">
    <source>
        <dbReference type="ARBA" id="ARBA00004571"/>
    </source>
</evidence>
<evidence type="ECO:0000313" key="18">
    <source>
        <dbReference type="Proteomes" id="UP000248592"/>
    </source>
</evidence>
<evidence type="ECO:0000256" key="3">
    <source>
        <dbReference type="ARBA" id="ARBA00022448"/>
    </source>
</evidence>
<dbReference type="PANTHER" id="PTHR30069">
    <property type="entry name" value="TONB-DEPENDENT OUTER MEMBRANE RECEPTOR"/>
    <property type="match status" value="1"/>
</dbReference>
<name>A0A2Z4JU16_9BURK</name>
<evidence type="ECO:0000256" key="9">
    <source>
        <dbReference type="ARBA" id="ARBA00023136"/>
    </source>
</evidence>
<dbReference type="Pfam" id="PF00593">
    <property type="entry name" value="TonB_dep_Rec_b-barrel"/>
    <property type="match status" value="1"/>
</dbReference>
<keyword evidence="6 14" id="KW-0732">Signal</keyword>
<evidence type="ECO:0000256" key="8">
    <source>
        <dbReference type="ARBA" id="ARBA00023077"/>
    </source>
</evidence>
<keyword evidence="5 12" id="KW-0812">Transmembrane</keyword>
<dbReference type="InterPro" id="IPR039426">
    <property type="entry name" value="TonB-dep_rcpt-like"/>
</dbReference>
<dbReference type="GO" id="GO:0009279">
    <property type="term" value="C:cell outer membrane"/>
    <property type="evidence" value="ECO:0007669"/>
    <property type="project" value="UniProtKB-SubCell"/>
</dbReference>
<evidence type="ECO:0000256" key="13">
    <source>
        <dbReference type="RuleBase" id="RU003357"/>
    </source>
</evidence>
<dbReference type="InterPro" id="IPR012910">
    <property type="entry name" value="Plug_dom"/>
</dbReference>
<accession>A0A2Z4JU16</accession>
<dbReference type="RefSeq" id="WP_112294841.1">
    <property type="nucleotide sequence ID" value="NZ_CBCSBS010000001.1"/>
</dbReference>
<dbReference type="SUPFAM" id="SSF56935">
    <property type="entry name" value="Porins"/>
    <property type="match status" value="1"/>
</dbReference>
<dbReference type="InterPro" id="IPR037066">
    <property type="entry name" value="Plug_dom_sf"/>
</dbReference>
<gene>
    <name evidence="17" type="ORF">Pas1_06765</name>
</gene>
<dbReference type="InterPro" id="IPR000531">
    <property type="entry name" value="Beta-barrel_TonB"/>
</dbReference>
<evidence type="ECO:0008006" key="19">
    <source>
        <dbReference type="Google" id="ProtNLM"/>
    </source>
</evidence>
<keyword evidence="10" id="KW-0675">Receptor</keyword>
<dbReference type="EMBL" id="CP030085">
    <property type="protein sequence ID" value="AWW50109.1"/>
    <property type="molecule type" value="Genomic_DNA"/>
</dbReference>
<evidence type="ECO:0000313" key="17">
    <source>
        <dbReference type="EMBL" id="AWW50109.1"/>
    </source>
</evidence>
<evidence type="ECO:0000256" key="4">
    <source>
        <dbReference type="ARBA" id="ARBA00022452"/>
    </source>
</evidence>
<dbReference type="GO" id="GO:0015889">
    <property type="term" value="P:cobalamin transport"/>
    <property type="evidence" value="ECO:0007669"/>
    <property type="project" value="TreeGrafter"/>
</dbReference>
<keyword evidence="11 12" id="KW-0998">Cell outer membrane</keyword>
<feature type="chain" id="PRO_5016402510" description="TonB-dependent receptor" evidence="14">
    <location>
        <begin position="28"/>
        <end position="662"/>
    </location>
</feature>
<evidence type="ECO:0000256" key="2">
    <source>
        <dbReference type="ARBA" id="ARBA00009810"/>
    </source>
</evidence>
<reference evidence="18" key="1">
    <citation type="submission" date="2018-06" db="EMBL/GenBank/DDBJ databases">
        <title>Description of a new Polynucleobacter species.</title>
        <authorList>
            <person name="Hahn M.W."/>
        </authorList>
    </citation>
    <scope>NUCLEOTIDE SEQUENCE [LARGE SCALE GENOMIC DNA]</scope>
    <source>
        <strain evidence="18">MG-25-Pas1-D2</strain>
    </source>
</reference>
<proteinExistence type="inferred from homology"/>
<keyword evidence="7" id="KW-0406">Ion transport</keyword>
<keyword evidence="8 13" id="KW-0798">TonB box</keyword>
<evidence type="ECO:0000256" key="6">
    <source>
        <dbReference type="ARBA" id="ARBA00022729"/>
    </source>
</evidence>
<dbReference type="Gene3D" id="2.170.130.10">
    <property type="entry name" value="TonB-dependent receptor, plug domain"/>
    <property type="match status" value="1"/>
</dbReference>
<dbReference type="GO" id="GO:0006811">
    <property type="term" value="P:monoatomic ion transport"/>
    <property type="evidence" value="ECO:0007669"/>
    <property type="project" value="UniProtKB-KW"/>
</dbReference>
<keyword evidence="9 12" id="KW-0472">Membrane</keyword>
<comment type="similarity">
    <text evidence="2 12 13">Belongs to the TonB-dependent receptor family.</text>
</comment>
<keyword evidence="3 12" id="KW-0813">Transport</keyword>
<evidence type="ECO:0000259" key="16">
    <source>
        <dbReference type="Pfam" id="PF07715"/>
    </source>
</evidence>
<protein>
    <recommendedName>
        <fullName evidence="19">TonB-dependent receptor</fullName>
    </recommendedName>
</protein>
<comment type="subcellular location">
    <subcellularLocation>
        <location evidence="1 12">Cell outer membrane</location>
        <topology evidence="1 12">Multi-pass membrane protein</topology>
    </subcellularLocation>
</comment>
<feature type="signal peptide" evidence="14">
    <location>
        <begin position="1"/>
        <end position="27"/>
    </location>
</feature>
<evidence type="ECO:0000256" key="11">
    <source>
        <dbReference type="ARBA" id="ARBA00023237"/>
    </source>
</evidence>
<evidence type="ECO:0000256" key="10">
    <source>
        <dbReference type="ARBA" id="ARBA00023170"/>
    </source>
</evidence>
<dbReference type="InterPro" id="IPR036942">
    <property type="entry name" value="Beta-barrel_TonB_sf"/>
</dbReference>
<evidence type="ECO:0000256" key="14">
    <source>
        <dbReference type="SAM" id="SignalP"/>
    </source>
</evidence>
<evidence type="ECO:0000256" key="12">
    <source>
        <dbReference type="PROSITE-ProRule" id="PRU01360"/>
    </source>
</evidence>
<evidence type="ECO:0000256" key="5">
    <source>
        <dbReference type="ARBA" id="ARBA00022692"/>
    </source>
</evidence>
<dbReference type="Pfam" id="PF07715">
    <property type="entry name" value="Plug"/>
    <property type="match status" value="1"/>
</dbReference>
<feature type="domain" description="TonB-dependent receptor-like beta-barrel" evidence="15">
    <location>
        <begin position="213"/>
        <end position="635"/>
    </location>
</feature>
<dbReference type="PANTHER" id="PTHR30069:SF53">
    <property type="entry name" value="COLICIN I RECEPTOR-RELATED"/>
    <property type="match status" value="1"/>
</dbReference>
<dbReference type="Proteomes" id="UP000248592">
    <property type="component" value="Chromosome"/>
</dbReference>